<accession>A0ABT1NIP2</accession>
<reference evidence="1 2" key="1">
    <citation type="submission" date="2021-10" db="EMBL/GenBank/DDBJ databases">
        <title>Lutispora strain m25 sp. nov., a thermophilic, non-spore-forming bacterium isolated from a lab-scale methanogenic bioreactor digesting anaerobic sludge.</title>
        <authorList>
            <person name="El Houari A."/>
            <person name="Mcdonald J."/>
        </authorList>
    </citation>
    <scope>NUCLEOTIDE SEQUENCE [LARGE SCALE GENOMIC DNA]</scope>
    <source>
        <strain evidence="2">m25</strain>
    </source>
</reference>
<proteinExistence type="predicted"/>
<evidence type="ECO:0008006" key="3">
    <source>
        <dbReference type="Google" id="ProtNLM"/>
    </source>
</evidence>
<gene>
    <name evidence="1" type="ORF">LJD61_16560</name>
</gene>
<dbReference type="RefSeq" id="WP_255228659.1">
    <property type="nucleotide sequence ID" value="NZ_JAJEKE010000018.1"/>
</dbReference>
<evidence type="ECO:0000313" key="2">
    <source>
        <dbReference type="Proteomes" id="UP001651880"/>
    </source>
</evidence>
<organism evidence="1 2">
    <name type="scientific">Lutispora saccharofermentans</name>
    <dbReference type="NCBI Taxonomy" id="3024236"/>
    <lineage>
        <taxon>Bacteria</taxon>
        <taxon>Bacillati</taxon>
        <taxon>Bacillota</taxon>
        <taxon>Clostridia</taxon>
        <taxon>Lutisporales</taxon>
        <taxon>Lutisporaceae</taxon>
        <taxon>Lutispora</taxon>
    </lineage>
</organism>
<sequence>MLLDIKPLHNEAWSCLEDIIISSVDWWSYRYEMMFSEAWDFQFVCDGDKKKTEIGSRLHEGHDNTWSLLEKYHGIHINATGMLGPSAINDIICTELHNRHPTILYINAYNCPWIGVYHKSHFSHTCLVIGNDEKNEAFICIDPYTTKNEQFLPYRDFYEGSTQCAIFRNAYKSTPQINWKDVINQTVSKFFCNTYSDSPISKMLLFSDEIRQCLDLNDETAGNDDLLKTPLFERLKYLGRRRIQYSQMLCYLNEKYGLPNINEVQFGLQVASQNWSITRSMLIKMYYTQEWKASRLKVADKIRDNAAYEQSLIMKLQNTIK</sequence>
<dbReference type="Proteomes" id="UP001651880">
    <property type="component" value="Unassembled WGS sequence"/>
</dbReference>
<protein>
    <recommendedName>
        <fullName evidence="3">Butirosin biosynthesis protein H N-terminal domain-containing protein</fullName>
    </recommendedName>
</protein>
<evidence type="ECO:0000313" key="1">
    <source>
        <dbReference type="EMBL" id="MCQ1531140.1"/>
    </source>
</evidence>
<keyword evidence="2" id="KW-1185">Reference proteome</keyword>
<dbReference type="EMBL" id="JAJEKE010000018">
    <property type="protein sequence ID" value="MCQ1531140.1"/>
    <property type="molecule type" value="Genomic_DNA"/>
</dbReference>
<comment type="caution">
    <text evidence="1">The sequence shown here is derived from an EMBL/GenBank/DDBJ whole genome shotgun (WGS) entry which is preliminary data.</text>
</comment>
<name>A0ABT1NIP2_9FIRM</name>